<gene>
    <name evidence="3" type="ORF">APS56_13305</name>
</gene>
<keyword evidence="1" id="KW-0732">Signal</keyword>
<dbReference type="Gene3D" id="3.80.10.10">
    <property type="entry name" value="Ribonuclease Inhibitor"/>
    <property type="match status" value="1"/>
</dbReference>
<evidence type="ECO:0000259" key="2">
    <source>
        <dbReference type="Pfam" id="PF18962"/>
    </source>
</evidence>
<dbReference type="NCBIfam" id="TIGR04183">
    <property type="entry name" value="Por_Secre_tail"/>
    <property type="match status" value="1"/>
</dbReference>
<dbReference type="InterPro" id="IPR026444">
    <property type="entry name" value="Secre_tail"/>
</dbReference>
<dbReference type="EMBL" id="CP012898">
    <property type="protein sequence ID" value="ALJ06047.1"/>
    <property type="molecule type" value="Genomic_DNA"/>
</dbReference>
<dbReference type="Pfam" id="PF18962">
    <property type="entry name" value="Por_Secre_tail"/>
    <property type="match status" value="1"/>
</dbReference>
<dbReference type="OrthoDB" id="1824882at2"/>
<dbReference type="KEGG" id="ahz:APS56_13305"/>
<keyword evidence="4" id="KW-1185">Reference proteome</keyword>
<sequence>MTSEDETPATLGNNAFLDNSTIHLIIPEGTTQAYIDAGWTGFIISEKFTLGDMVYEIINTNPLEVSIIDYTGTSTDVIIDTSVDYDNNNYTITAIGERAFNTANLTSVVFPSSLTSIGESAFSYNDLTSITIPKSVTYIGEKAFDYNDITNVISESENPARLENNTFYNNSLITLTIPTGTTQIYTDANWRNFKTIVENSTLSTQEIALSKQLYIITNTNTLTITSQSITIKQVEIYAITGAKVKVASGTNNQIAINHLNTGVYIANIYTNKGITSKKFIKR</sequence>
<evidence type="ECO:0000313" key="4">
    <source>
        <dbReference type="Proteomes" id="UP000057981"/>
    </source>
</evidence>
<proteinExistence type="predicted"/>
<dbReference type="InterPro" id="IPR026906">
    <property type="entry name" value="LRR_5"/>
</dbReference>
<accession>A0A0P0DAX0</accession>
<dbReference type="InterPro" id="IPR032675">
    <property type="entry name" value="LRR_dom_sf"/>
</dbReference>
<organism evidence="3 4">
    <name type="scientific">Pseudalgibacter alginicilyticus</name>
    <dbReference type="NCBI Taxonomy" id="1736674"/>
    <lineage>
        <taxon>Bacteria</taxon>
        <taxon>Pseudomonadati</taxon>
        <taxon>Bacteroidota</taxon>
        <taxon>Flavobacteriia</taxon>
        <taxon>Flavobacteriales</taxon>
        <taxon>Flavobacteriaceae</taxon>
        <taxon>Pseudalgibacter</taxon>
    </lineage>
</organism>
<dbReference type="AlphaFoldDB" id="A0A0P0DAX0"/>
<feature type="domain" description="Secretion system C-terminal sorting" evidence="2">
    <location>
        <begin position="219"/>
        <end position="280"/>
    </location>
</feature>
<evidence type="ECO:0000313" key="3">
    <source>
        <dbReference type="EMBL" id="ALJ06047.1"/>
    </source>
</evidence>
<reference evidence="3 4" key="1">
    <citation type="submission" date="2015-10" db="EMBL/GenBank/DDBJ databases">
        <authorList>
            <person name="Gilbert D.G."/>
        </authorList>
    </citation>
    <scope>NUCLEOTIDE SEQUENCE [LARGE SCALE GENOMIC DNA]</scope>
    <source>
        <strain evidence="4">HZ-22</strain>
    </source>
</reference>
<dbReference type="STRING" id="1736674.APS56_13305"/>
<dbReference type="Pfam" id="PF13306">
    <property type="entry name" value="LRR_5"/>
    <property type="match status" value="1"/>
</dbReference>
<protein>
    <recommendedName>
        <fullName evidence="2">Secretion system C-terminal sorting domain-containing protein</fullName>
    </recommendedName>
</protein>
<name>A0A0P0DAX0_9FLAO</name>
<dbReference type="Proteomes" id="UP000057981">
    <property type="component" value="Chromosome"/>
</dbReference>
<evidence type="ECO:0000256" key="1">
    <source>
        <dbReference type="ARBA" id="ARBA00022729"/>
    </source>
</evidence>